<feature type="region of interest" description="Disordered" evidence="1">
    <location>
        <begin position="1"/>
        <end position="20"/>
    </location>
</feature>
<reference evidence="3 4" key="1">
    <citation type="journal article" date="2015" name="Genome Biol.">
        <title>Comparative genomics of Steinernema reveals deeply conserved gene regulatory networks.</title>
        <authorList>
            <person name="Dillman A.R."/>
            <person name="Macchietto M."/>
            <person name="Porter C.F."/>
            <person name="Rogers A."/>
            <person name="Williams B."/>
            <person name="Antoshechkin I."/>
            <person name="Lee M.M."/>
            <person name="Goodwin Z."/>
            <person name="Lu X."/>
            <person name="Lewis E.E."/>
            <person name="Goodrich-Blair H."/>
            <person name="Stock S.P."/>
            <person name="Adams B.J."/>
            <person name="Sternberg P.W."/>
            <person name="Mortazavi A."/>
        </authorList>
    </citation>
    <scope>NUCLEOTIDE SEQUENCE [LARGE SCALE GENOMIC DNA]</scope>
    <source>
        <strain evidence="3 4">ALL</strain>
    </source>
</reference>
<dbReference type="STRING" id="34508.A0A4U5NYT4"/>
<dbReference type="SUPFAM" id="SSF55797">
    <property type="entry name" value="PR-1-like"/>
    <property type="match status" value="1"/>
</dbReference>
<dbReference type="FunFam" id="3.40.33.10:FF:000010">
    <property type="entry name" value="Predicted protein"/>
    <property type="match status" value="1"/>
</dbReference>
<dbReference type="InterPro" id="IPR034113">
    <property type="entry name" value="SCP_GAPR1-like"/>
</dbReference>
<dbReference type="InterPro" id="IPR002413">
    <property type="entry name" value="V5_allergen-like"/>
</dbReference>
<dbReference type="Pfam" id="PF00188">
    <property type="entry name" value="CAP"/>
    <property type="match status" value="1"/>
</dbReference>
<proteinExistence type="predicted"/>
<reference evidence="3 4" key="2">
    <citation type="journal article" date="2019" name="G3 (Bethesda)">
        <title>Hybrid Assembly of the Genome of the Entomopathogenic Nematode Steinernema carpocapsae Identifies the X-Chromosome.</title>
        <authorList>
            <person name="Serra L."/>
            <person name="Macchietto M."/>
            <person name="Macias-Munoz A."/>
            <person name="McGill C.J."/>
            <person name="Rodriguez I.M."/>
            <person name="Rodriguez B."/>
            <person name="Murad R."/>
            <person name="Mortazavi A."/>
        </authorList>
    </citation>
    <scope>NUCLEOTIDE SEQUENCE [LARGE SCALE GENOMIC DNA]</scope>
    <source>
        <strain evidence="3 4">ALL</strain>
    </source>
</reference>
<dbReference type="AlphaFoldDB" id="A0A4U5NYT4"/>
<evidence type="ECO:0000313" key="4">
    <source>
        <dbReference type="Proteomes" id="UP000298663"/>
    </source>
</evidence>
<dbReference type="PRINTS" id="PR00837">
    <property type="entry name" value="V5TPXLIKE"/>
</dbReference>
<dbReference type="OrthoDB" id="337038at2759"/>
<organism evidence="3 4">
    <name type="scientific">Steinernema carpocapsae</name>
    <name type="common">Entomopathogenic nematode</name>
    <dbReference type="NCBI Taxonomy" id="34508"/>
    <lineage>
        <taxon>Eukaryota</taxon>
        <taxon>Metazoa</taxon>
        <taxon>Ecdysozoa</taxon>
        <taxon>Nematoda</taxon>
        <taxon>Chromadorea</taxon>
        <taxon>Rhabditida</taxon>
        <taxon>Tylenchina</taxon>
        <taxon>Panagrolaimomorpha</taxon>
        <taxon>Strongyloidoidea</taxon>
        <taxon>Steinernematidae</taxon>
        <taxon>Steinernema</taxon>
    </lineage>
</organism>
<dbReference type="PANTHER" id="PTHR10334">
    <property type="entry name" value="CYSTEINE-RICH SECRETORY PROTEIN-RELATED"/>
    <property type="match status" value="1"/>
</dbReference>
<evidence type="ECO:0000313" key="3">
    <source>
        <dbReference type="EMBL" id="TKR88511.1"/>
    </source>
</evidence>
<feature type="compositionally biased region" description="Basic residues" evidence="1">
    <location>
        <begin position="198"/>
        <end position="209"/>
    </location>
</feature>
<accession>A0A4U5NYT4</accession>
<name>A0A4U5NYT4_STECR</name>
<dbReference type="InterPro" id="IPR014044">
    <property type="entry name" value="CAP_dom"/>
</dbReference>
<protein>
    <recommendedName>
        <fullName evidence="2">SCP domain-containing protein</fullName>
    </recommendedName>
</protein>
<dbReference type="PRINTS" id="PR00838">
    <property type="entry name" value="V5ALLERGEN"/>
</dbReference>
<dbReference type="Proteomes" id="UP000298663">
    <property type="component" value="Unassembled WGS sequence"/>
</dbReference>
<dbReference type="EMBL" id="AZBU02000003">
    <property type="protein sequence ID" value="TKR88511.1"/>
    <property type="molecule type" value="Genomic_DNA"/>
</dbReference>
<feature type="domain" description="SCP" evidence="2">
    <location>
        <begin position="54"/>
        <end position="192"/>
    </location>
</feature>
<dbReference type="Gene3D" id="3.40.33.10">
    <property type="entry name" value="CAP"/>
    <property type="match status" value="1"/>
</dbReference>
<comment type="caution">
    <text evidence="3">The sequence shown here is derived from an EMBL/GenBank/DDBJ whole genome shotgun (WGS) entry which is preliminary data.</text>
</comment>
<dbReference type="InterPro" id="IPR001283">
    <property type="entry name" value="CRISP-related"/>
</dbReference>
<gene>
    <name evidence="3" type="ORF">L596_012739</name>
</gene>
<dbReference type="CDD" id="cd05382">
    <property type="entry name" value="CAP_GAPR1-like"/>
    <property type="match status" value="1"/>
</dbReference>
<feature type="region of interest" description="Disordered" evidence="1">
    <location>
        <begin position="194"/>
        <end position="224"/>
    </location>
</feature>
<sequence length="333" mass="37941">MDECGSYMDATSSSVGGTEEHRFDSELDRHMMQTINDVKFVNRRPKFTAVGEVNFQRQCLDAHNALRTRYGAPNIMWSQELADLAHTWAMKLADRGRILYPELPGIGENIRLGLAEHCDGAHLTTGAEIVDEWSAEAQKFNFDKPRWNPNTQHFTQMVWRDTYEMGVSRYWNTAKNCVAIVAFYRPPGNSNAPIFRRVPSKRTLKRGARRGPSPPPSPSPNAAGRNFYGYSCTVFDISDEAFDHNHSHGLGRAVGELNEILKFQKSLSDSSLKPSRFQNLFRFSFLPSHNTYTKRLFSIFESLLSSHSLTVVFYSFFVVNCQENFENDKLNSS</sequence>
<keyword evidence="4" id="KW-1185">Reference proteome</keyword>
<evidence type="ECO:0000259" key="2">
    <source>
        <dbReference type="SMART" id="SM00198"/>
    </source>
</evidence>
<evidence type="ECO:0000256" key="1">
    <source>
        <dbReference type="SAM" id="MobiDB-lite"/>
    </source>
</evidence>
<dbReference type="InterPro" id="IPR035940">
    <property type="entry name" value="CAP_sf"/>
</dbReference>
<dbReference type="SMART" id="SM00198">
    <property type="entry name" value="SCP"/>
    <property type="match status" value="1"/>
</dbReference>